<name>A0ACC3SI87_9PEZI</name>
<comment type="caution">
    <text evidence="1">The sequence shown here is derived from an EMBL/GenBank/DDBJ whole genome shotgun (WGS) entry which is preliminary data.</text>
</comment>
<gene>
    <name evidence="1" type="ORF">M8818_002410</name>
</gene>
<reference evidence="1" key="1">
    <citation type="submission" date="2024-02" db="EMBL/GenBank/DDBJ databases">
        <title>Metagenome Assembled Genome of Zalaria obscura JY119.</title>
        <authorList>
            <person name="Vighnesh L."/>
            <person name="Jagadeeshwari U."/>
            <person name="Venkata Ramana C."/>
            <person name="Sasikala C."/>
        </authorList>
    </citation>
    <scope>NUCLEOTIDE SEQUENCE</scope>
    <source>
        <strain evidence="1">JY119</strain>
    </source>
</reference>
<dbReference type="Proteomes" id="UP001320706">
    <property type="component" value="Unassembled WGS sequence"/>
</dbReference>
<protein>
    <submittedName>
        <fullName evidence="1">Uncharacterized protein</fullName>
    </submittedName>
</protein>
<dbReference type="EMBL" id="JAMKPW020000010">
    <property type="protein sequence ID" value="KAK8214827.1"/>
    <property type="molecule type" value="Genomic_DNA"/>
</dbReference>
<evidence type="ECO:0000313" key="2">
    <source>
        <dbReference type="Proteomes" id="UP001320706"/>
    </source>
</evidence>
<proteinExistence type="predicted"/>
<organism evidence="1 2">
    <name type="scientific">Zalaria obscura</name>
    <dbReference type="NCBI Taxonomy" id="2024903"/>
    <lineage>
        <taxon>Eukaryota</taxon>
        <taxon>Fungi</taxon>
        <taxon>Dikarya</taxon>
        <taxon>Ascomycota</taxon>
        <taxon>Pezizomycotina</taxon>
        <taxon>Dothideomycetes</taxon>
        <taxon>Dothideomycetidae</taxon>
        <taxon>Dothideales</taxon>
        <taxon>Zalariaceae</taxon>
        <taxon>Zalaria</taxon>
    </lineage>
</organism>
<evidence type="ECO:0000313" key="1">
    <source>
        <dbReference type="EMBL" id="KAK8214827.1"/>
    </source>
</evidence>
<keyword evidence="2" id="KW-1185">Reference proteome</keyword>
<accession>A0ACC3SI87</accession>
<sequence length="367" mass="40126">MSVSSIRAAACHASPVFLSAKATADKCLDLIHQAASNQANLVVFPESFIPAFPFWSSLRAPTQNHALFKRMACESVYADGEEVRAIIQAAKQTNTFVSVGISEKVHYSSATLFNSNLFIGPEGVLVHHRKLMPTFFEKLTWSPGDGHGLRVADTPFGKIGNLICGENTNPLARYALMAQGEQVHISTWPAIWPTRHLRSSKASAETDADHASETGVKSGVNYDNVAANRTRAAAHCFEAKCFGVLCSGFLGPEAIDTVSSGLGSETESKSIREALKLSPRGATMYLDSTGALLPAFTVKNGHRKSQEFLQNEEDVLYTDIQLDDCLEGKQYHDVVGGYQRFDVFDLKINRSRHKPVSFIEGVNRETD</sequence>